<evidence type="ECO:0000313" key="1">
    <source>
        <dbReference type="EnsemblPlants" id="Zm00001eb249670_P003"/>
    </source>
</evidence>
<dbReference type="PANTHER" id="PTHR31793">
    <property type="entry name" value="4-HYDROXYBENZOYL-COA THIOESTERASE FAMILY MEMBER"/>
    <property type="match status" value="1"/>
</dbReference>
<dbReference type="InParanoid" id="A0A804U8U5"/>
<reference evidence="1" key="2">
    <citation type="submission" date="2019-07" db="EMBL/GenBank/DDBJ databases">
        <authorList>
            <person name="Seetharam A."/>
            <person name="Woodhouse M."/>
            <person name="Cannon E."/>
        </authorList>
    </citation>
    <scope>NUCLEOTIDE SEQUENCE [LARGE SCALE GENOMIC DNA]</scope>
    <source>
        <strain evidence="1">cv. B73</strain>
    </source>
</reference>
<reference evidence="2" key="1">
    <citation type="journal article" date="2009" name="Science">
        <title>The B73 maize genome: complexity, diversity, and dynamics.</title>
        <authorList>
            <person name="Schnable P.S."/>
            <person name="Ware D."/>
            <person name="Fulton R.S."/>
            <person name="Stein J.C."/>
            <person name="Wei F."/>
            <person name="Pasternak S."/>
            <person name="Liang C."/>
            <person name="Zhang J."/>
            <person name="Fulton L."/>
            <person name="Graves T.A."/>
            <person name="Minx P."/>
            <person name="Reily A.D."/>
            <person name="Courtney L."/>
            <person name="Kruchowski S.S."/>
            <person name="Tomlinson C."/>
            <person name="Strong C."/>
            <person name="Delehaunty K."/>
            <person name="Fronick C."/>
            <person name="Courtney B."/>
            <person name="Rock S.M."/>
            <person name="Belter E."/>
            <person name="Du F."/>
            <person name="Kim K."/>
            <person name="Abbott R.M."/>
            <person name="Cotton M."/>
            <person name="Levy A."/>
            <person name="Marchetto P."/>
            <person name="Ochoa K."/>
            <person name="Jackson S.M."/>
            <person name="Gillam B."/>
            <person name="Chen W."/>
            <person name="Yan L."/>
            <person name="Higginbotham J."/>
            <person name="Cardenas M."/>
            <person name="Waligorski J."/>
            <person name="Applebaum E."/>
            <person name="Phelps L."/>
            <person name="Falcone J."/>
            <person name="Kanchi K."/>
            <person name="Thane T."/>
            <person name="Scimone A."/>
            <person name="Thane N."/>
            <person name="Henke J."/>
            <person name="Wang T."/>
            <person name="Ruppert J."/>
            <person name="Shah N."/>
            <person name="Rotter K."/>
            <person name="Hodges J."/>
            <person name="Ingenthron E."/>
            <person name="Cordes M."/>
            <person name="Kohlberg S."/>
            <person name="Sgro J."/>
            <person name="Delgado B."/>
            <person name="Mead K."/>
            <person name="Chinwalla A."/>
            <person name="Leonard S."/>
            <person name="Crouse K."/>
            <person name="Collura K."/>
            <person name="Kudrna D."/>
            <person name="Currie J."/>
            <person name="He R."/>
            <person name="Angelova A."/>
            <person name="Rajasekar S."/>
            <person name="Mueller T."/>
            <person name="Lomeli R."/>
            <person name="Scara G."/>
            <person name="Ko A."/>
            <person name="Delaney K."/>
            <person name="Wissotski M."/>
            <person name="Lopez G."/>
            <person name="Campos D."/>
            <person name="Braidotti M."/>
            <person name="Ashley E."/>
            <person name="Golser W."/>
            <person name="Kim H."/>
            <person name="Lee S."/>
            <person name="Lin J."/>
            <person name="Dujmic Z."/>
            <person name="Kim W."/>
            <person name="Talag J."/>
            <person name="Zuccolo A."/>
            <person name="Fan C."/>
            <person name="Sebastian A."/>
            <person name="Kramer M."/>
            <person name="Spiegel L."/>
            <person name="Nascimento L."/>
            <person name="Zutavern T."/>
            <person name="Miller B."/>
            <person name="Ambroise C."/>
            <person name="Muller S."/>
            <person name="Spooner W."/>
            <person name="Narechania A."/>
            <person name="Ren L."/>
            <person name="Wei S."/>
            <person name="Kumari S."/>
            <person name="Faga B."/>
            <person name="Levy M.J."/>
            <person name="McMahan L."/>
            <person name="Van Buren P."/>
            <person name="Vaughn M.W."/>
            <person name="Ying K."/>
            <person name="Yeh C.-T."/>
            <person name="Emrich S.J."/>
            <person name="Jia Y."/>
            <person name="Kalyanaraman A."/>
            <person name="Hsia A.-P."/>
            <person name="Barbazuk W.B."/>
            <person name="Baucom R.S."/>
            <person name="Brutnell T.P."/>
            <person name="Carpita N.C."/>
            <person name="Chaparro C."/>
            <person name="Chia J.-M."/>
            <person name="Deragon J.-M."/>
            <person name="Estill J.C."/>
            <person name="Fu Y."/>
            <person name="Jeddeloh J.A."/>
            <person name="Han Y."/>
            <person name="Lee H."/>
            <person name="Li P."/>
            <person name="Lisch D.R."/>
            <person name="Liu S."/>
            <person name="Liu Z."/>
            <person name="Nagel D.H."/>
            <person name="McCann M.C."/>
            <person name="SanMiguel P."/>
            <person name="Myers A.M."/>
            <person name="Nettleton D."/>
            <person name="Nguyen J."/>
            <person name="Penning B.W."/>
            <person name="Ponnala L."/>
            <person name="Schneider K.L."/>
            <person name="Schwartz D.C."/>
            <person name="Sharma A."/>
            <person name="Soderlund C."/>
            <person name="Springer N.M."/>
            <person name="Sun Q."/>
            <person name="Wang H."/>
            <person name="Waterman M."/>
            <person name="Westerman R."/>
            <person name="Wolfgruber T.K."/>
            <person name="Yang L."/>
            <person name="Yu Y."/>
            <person name="Zhang L."/>
            <person name="Zhou S."/>
            <person name="Zhu Q."/>
            <person name="Bennetzen J.L."/>
            <person name="Dawe R.K."/>
            <person name="Jiang J."/>
            <person name="Jiang N."/>
            <person name="Presting G.G."/>
            <person name="Wessler S.R."/>
            <person name="Aluru S."/>
            <person name="Martienssen R.A."/>
            <person name="Clifton S.W."/>
            <person name="McCombie W.R."/>
            <person name="Wing R.A."/>
            <person name="Wilson R.K."/>
        </authorList>
    </citation>
    <scope>NUCLEOTIDE SEQUENCE [LARGE SCALE GENOMIC DNA]</scope>
    <source>
        <strain evidence="2">cv. B73</strain>
    </source>
</reference>
<gene>
    <name evidence="1" type="primary">LOC103627511</name>
</gene>
<dbReference type="AlphaFoldDB" id="A0A804U8U5"/>
<dbReference type="EnsemblPlants" id="Zm00001eb249670_T003">
    <property type="protein sequence ID" value="Zm00001eb249670_P003"/>
    <property type="gene ID" value="Zm00001eb249670"/>
</dbReference>
<dbReference type="Gene3D" id="3.10.129.10">
    <property type="entry name" value="Hotdog Thioesterase"/>
    <property type="match status" value="1"/>
</dbReference>
<dbReference type="Gramene" id="Zm00001eb249670_T003">
    <property type="protein sequence ID" value="Zm00001eb249670_P003"/>
    <property type="gene ID" value="Zm00001eb249670"/>
</dbReference>
<organism evidence="1 2">
    <name type="scientific">Zea mays</name>
    <name type="common">Maize</name>
    <dbReference type="NCBI Taxonomy" id="4577"/>
    <lineage>
        <taxon>Eukaryota</taxon>
        <taxon>Viridiplantae</taxon>
        <taxon>Streptophyta</taxon>
        <taxon>Embryophyta</taxon>
        <taxon>Tracheophyta</taxon>
        <taxon>Spermatophyta</taxon>
        <taxon>Magnoliopsida</taxon>
        <taxon>Liliopsida</taxon>
        <taxon>Poales</taxon>
        <taxon>Poaceae</taxon>
        <taxon>PACMAD clade</taxon>
        <taxon>Panicoideae</taxon>
        <taxon>Andropogonodae</taxon>
        <taxon>Andropogoneae</taxon>
        <taxon>Tripsacinae</taxon>
        <taxon>Zea</taxon>
    </lineage>
</organism>
<proteinExistence type="predicted"/>
<protein>
    <recommendedName>
        <fullName evidence="3">Acyl-acyl carrier protein thioesterase ATL3 chloroplastic</fullName>
    </recommendedName>
</protein>
<evidence type="ECO:0000313" key="2">
    <source>
        <dbReference type="Proteomes" id="UP000007305"/>
    </source>
</evidence>
<reference evidence="1" key="3">
    <citation type="submission" date="2021-05" db="UniProtKB">
        <authorList>
            <consortium name="EnsemblPlants"/>
        </authorList>
    </citation>
    <scope>IDENTIFICATION</scope>
    <source>
        <strain evidence="1">cv. B73</strain>
    </source>
</reference>
<dbReference type="InterPro" id="IPR029069">
    <property type="entry name" value="HotDog_dom_sf"/>
</dbReference>
<dbReference type="InterPro" id="IPR050563">
    <property type="entry name" value="4-hydroxybenzoyl-CoA_TE"/>
</dbReference>
<dbReference type="GO" id="GO:0016297">
    <property type="term" value="F:fatty acyl-[ACP] hydrolase activity"/>
    <property type="evidence" value="ECO:0000318"/>
    <property type="project" value="GO_Central"/>
</dbReference>
<dbReference type="GO" id="GO:0009507">
    <property type="term" value="C:chloroplast"/>
    <property type="evidence" value="ECO:0000318"/>
    <property type="project" value="GO_Central"/>
</dbReference>
<dbReference type="SUPFAM" id="SSF54637">
    <property type="entry name" value="Thioesterase/thiol ester dehydrase-isomerase"/>
    <property type="match status" value="1"/>
</dbReference>
<name>A0A804U8U5_MAIZE</name>
<keyword evidence="2" id="KW-1185">Reference proteome</keyword>
<accession>A0A804U8U5</accession>
<dbReference type="Proteomes" id="UP000007305">
    <property type="component" value="Chromosome 5"/>
</dbReference>
<sequence length="271" mass="30029">MELGSMRLRCCPQAPPNKIKPLPRTISAGARRLCSRRRRAGALLHVAAPDSRPLETVCADSTGQGTKPRDDDKFCLVEMEVRDCELDQYGLVSSDVYVDYLENGRQHCNMGCASASRSIITSPISFLFLLGSYLAREVFASRLGIGRDSIARTGNALALSEQKLNYYTPLKRGARFVVMVRVVQIKGARMVLEHFVETLPPERKARPACSSSWKRRPPWSSSTKTTVRRACSRRWRPRCGCTSSDPSYDHASMHVGSSCLLLPCSMGSGIN</sequence>
<dbReference type="CDD" id="cd00586">
    <property type="entry name" value="4HBT"/>
    <property type="match status" value="1"/>
</dbReference>
<evidence type="ECO:0008006" key="3">
    <source>
        <dbReference type="Google" id="ProtNLM"/>
    </source>
</evidence>
<dbReference type="PANTHER" id="PTHR31793:SF4">
    <property type="entry name" value="OS02G0659700 PROTEIN"/>
    <property type="match status" value="1"/>
</dbReference>
<dbReference type="Pfam" id="PF13279">
    <property type="entry name" value="4HBT_2"/>
    <property type="match status" value="1"/>
</dbReference>